<dbReference type="SUPFAM" id="SSF53098">
    <property type="entry name" value="Ribonuclease H-like"/>
    <property type="match status" value="1"/>
</dbReference>
<dbReference type="InterPro" id="IPR012337">
    <property type="entry name" value="RNaseH-like_sf"/>
</dbReference>
<comment type="caution">
    <text evidence="3">The sequence shown here is derived from an EMBL/GenBank/DDBJ whole genome shotgun (WGS) entry which is preliminary data.</text>
</comment>
<evidence type="ECO:0008006" key="5">
    <source>
        <dbReference type="Google" id="ProtNLM"/>
    </source>
</evidence>
<dbReference type="InterPro" id="IPR044730">
    <property type="entry name" value="RNase_H-like_dom_plant"/>
</dbReference>
<protein>
    <recommendedName>
        <fullName evidence="5">Reverse transcriptase</fullName>
    </recommendedName>
</protein>
<organism evidence="3 4">
    <name type="scientific">Gossypium arboreum</name>
    <name type="common">Tree cotton</name>
    <name type="synonym">Gossypium nanking</name>
    <dbReference type="NCBI Taxonomy" id="29729"/>
    <lineage>
        <taxon>Eukaryota</taxon>
        <taxon>Viridiplantae</taxon>
        <taxon>Streptophyta</taxon>
        <taxon>Embryophyta</taxon>
        <taxon>Tracheophyta</taxon>
        <taxon>Spermatophyta</taxon>
        <taxon>Magnoliopsida</taxon>
        <taxon>eudicotyledons</taxon>
        <taxon>Gunneridae</taxon>
        <taxon>Pentapetalae</taxon>
        <taxon>rosids</taxon>
        <taxon>malvids</taxon>
        <taxon>Malvales</taxon>
        <taxon>Malvaceae</taxon>
        <taxon>Malvoideae</taxon>
        <taxon>Gossypium</taxon>
    </lineage>
</organism>
<dbReference type="InterPro" id="IPR000477">
    <property type="entry name" value="RT_dom"/>
</dbReference>
<dbReference type="InterPro" id="IPR002156">
    <property type="entry name" value="RNaseH_domain"/>
</dbReference>
<name>A0ABR0N264_GOSAR</name>
<reference evidence="3 4" key="1">
    <citation type="submission" date="2023-03" db="EMBL/GenBank/DDBJ databases">
        <title>WGS of Gossypium arboreum.</title>
        <authorList>
            <person name="Yu D."/>
        </authorList>
    </citation>
    <scope>NUCLEOTIDE SEQUENCE [LARGE SCALE GENOMIC DNA]</scope>
    <source>
        <tissue evidence="3">Leaf</tissue>
    </source>
</reference>
<dbReference type="Proteomes" id="UP001358586">
    <property type="component" value="Chromosome 11"/>
</dbReference>
<dbReference type="PANTHER" id="PTHR33116">
    <property type="entry name" value="REVERSE TRANSCRIPTASE ZINC-BINDING DOMAIN-CONTAINING PROTEIN-RELATED-RELATED"/>
    <property type="match status" value="1"/>
</dbReference>
<dbReference type="CDD" id="cd01650">
    <property type="entry name" value="RT_nLTR_like"/>
    <property type="match status" value="1"/>
</dbReference>
<dbReference type="EMBL" id="JARKNE010000011">
    <property type="protein sequence ID" value="KAK5784636.1"/>
    <property type="molecule type" value="Genomic_DNA"/>
</dbReference>
<dbReference type="CDD" id="cd06222">
    <property type="entry name" value="RNase_H_like"/>
    <property type="match status" value="1"/>
</dbReference>
<dbReference type="Pfam" id="PF00078">
    <property type="entry name" value="RVT_1"/>
    <property type="match status" value="1"/>
</dbReference>
<evidence type="ECO:0000259" key="1">
    <source>
        <dbReference type="Pfam" id="PF00078"/>
    </source>
</evidence>
<proteinExistence type="predicted"/>
<evidence type="ECO:0000313" key="3">
    <source>
        <dbReference type="EMBL" id="KAK5784636.1"/>
    </source>
</evidence>
<dbReference type="PANTHER" id="PTHR33116:SF86">
    <property type="entry name" value="REVERSE TRANSCRIPTASE DOMAIN-CONTAINING PROTEIN"/>
    <property type="match status" value="1"/>
</dbReference>
<dbReference type="Pfam" id="PF13456">
    <property type="entry name" value="RVT_3"/>
    <property type="match status" value="1"/>
</dbReference>
<dbReference type="SUPFAM" id="SSF56672">
    <property type="entry name" value="DNA/RNA polymerases"/>
    <property type="match status" value="1"/>
</dbReference>
<dbReference type="InterPro" id="IPR043502">
    <property type="entry name" value="DNA/RNA_pol_sf"/>
</dbReference>
<sequence length="524" mass="59605">MWVNEVFKGKSIDPNLNNSLIVLIPRTQNLVEFSQFQPISLCSVIYKLVMKIIANQFKVVFPRLLAPEQVGFVAGWNITDNIIIAQEALWNGVPTQKIRLARGIRQGCPLSPYLFILCMEWLGKAIDIGNCYPNRLSHGGPPLSHLFFADDLILFGHADGNQVRVIKSVDDNLRERISDFFGFQKVTNLRYYLGVPFLHDKVCIINYLAGMPNTLSFVVERVHNNLSSWNASQLSLAGRVTLAQSVLHSIPTYFMQTMMVPKGISDEIKHIVRKFVWGAHNGSLKTALVNWDSVCQPKSHGGLGLRQLKDHNTSFMMKVLTELFGELLQLALSLSKALMRSSACGLCGHDYEYVLYILRDCNATKDIWDELIPQQDLSIFYTESLSDWMRSNHQSHFTSLDGIDWPCLFGITVCWVSLTTDGSVRYDKGFSEYSGCVRDHNDRRFEKILIQIDSIEAINVILEDSSGSFKSTLVKKIHLTLRKMEQWKIQYIPREENLIADSLAKSIRTKRLGLRLFEDPPLKV</sequence>
<accession>A0ABR0N264</accession>
<evidence type="ECO:0000259" key="2">
    <source>
        <dbReference type="Pfam" id="PF13456"/>
    </source>
</evidence>
<feature type="domain" description="RNase H type-1" evidence="2">
    <location>
        <begin position="443"/>
        <end position="506"/>
    </location>
</feature>
<keyword evidence="4" id="KW-1185">Reference proteome</keyword>
<gene>
    <name evidence="3" type="ORF">PVK06_039162</name>
</gene>
<feature type="domain" description="Reverse transcriptase" evidence="1">
    <location>
        <begin position="96"/>
        <end position="175"/>
    </location>
</feature>
<evidence type="ECO:0000313" key="4">
    <source>
        <dbReference type="Proteomes" id="UP001358586"/>
    </source>
</evidence>